<comment type="caution">
    <text evidence="2">The sequence shown here is derived from an EMBL/GenBank/DDBJ whole genome shotgun (WGS) entry which is preliminary data.</text>
</comment>
<dbReference type="EMBL" id="RJKE01000001">
    <property type="protein sequence ID" value="ROO84398.1"/>
    <property type="molecule type" value="Genomic_DNA"/>
</dbReference>
<sequence>MPQNRRTRWGARRRREPSARSQSDLRAGRCARPRVAALDAHLESGVRGERRDLEILFRTGGPLGGPEEYLVTAHRPKDLFLLPDGAALLPNE</sequence>
<accession>A0A3N1CUL8</accession>
<keyword evidence="3" id="KW-1185">Reference proteome</keyword>
<protein>
    <submittedName>
        <fullName evidence="2">Uncharacterized protein</fullName>
    </submittedName>
</protein>
<proteinExistence type="predicted"/>
<feature type="region of interest" description="Disordered" evidence="1">
    <location>
        <begin position="1"/>
        <end position="28"/>
    </location>
</feature>
<name>A0A3N1CUL8_9ACTN</name>
<evidence type="ECO:0000256" key="1">
    <source>
        <dbReference type="SAM" id="MobiDB-lite"/>
    </source>
</evidence>
<dbReference type="Proteomes" id="UP000272400">
    <property type="component" value="Unassembled WGS sequence"/>
</dbReference>
<organism evidence="2 3">
    <name type="scientific">Actinocorallia herbida</name>
    <dbReference type="NCBI Taxonomy" id="58109"/>
    <lineage>
        <taxon>Bacteria</taxon>
        <taxon>Bacillati</taxon>
        <taxon>Actinomycetota</taxon>
        <taxon>Actinomycetes</taxon>
        <taxon>Streptosporangiales</taxon>
        <taxon>Thermomonosporaceae</taxon>
        <taxon>Actinocorallia</taxon>
    </lineage>
</organism>
<feature type="compositionally biased region" description="Basic residues" evidence="1">
    <location>
        <begin position="1"/>
        <end position="15"/>
    </location>
</feature>
<evidence type="ECO:0000313" key="2">
    <source>
        <dbReference type="EMBL" id="ROO84398.1"/>
    </source>
</evidence>
<dbReference type="AlphaFoldDB" id="A0A3N1CUL8"/>
<dbReference type="RefSeq" id="WP_123664026.1">
    <property type="nucleotide sequence ID" value="NZ_RJKE01000001.1"/>
</dbReference>
<evidence type="ECO:0000313" key="3">
    <source>
        <dbReference type="Proteomes" id="UP000272400"/>
    </source>
</evidence>
<reference evidence="2 3" key="1">
    <citation type="submission" date="2018-11" db="EMBL/GenBank/DDBJ databases">
        <title>Sequencing the genomes of 1000 actinobacteria strains.</title>
        <authorList>
            <person name="Klenk H.-P."/>
        </authorList>
    </citation>
    <scope>NUCLEOTIDE SEQUENCE [LARGE SCALE GENOMIC DNA]</scope>
    <source>
        <strain evidence="2 3">DSM 44254</strain>
    </source>
</reference>
<gene>
    <name evidence="2" type="ORF">EDD29_1921</name>
</gene>